<feature type="transmembrane region" description="Helical" evidence="2">
    <location>
        <begin position="163"/>
        <end position="181"/>
    </location>
</feature>
<comment type="subcellular location">
    <subcellularLocation>
        <location evidence="1">Membrane</location>
    </subcellularLocation>
</comment>
<feature type="transmembrane region" description="Helical" evidence="2">
    <location>
        <begin position="85"/>
        <end position="107"/>
    </location>
</feature>
<feature type="domain" description="DUF1648" evidence="3">
    <location>
        <begin position="9"/>
        <end position="56"/>
    </location>
</feature>
<accession>A0ABU5JQK2</accession>
<organism evidence="4 5">
    <name type="scientific">Bacillus bingmayongensis</name>
    <dbReference type="NCBI Taxonomy" id="1150157"/>
    <lineage>
        <taxon>Bacteria</taxon>
        <taxon>Bacillati</taxon>
        <taxon>Bacillota</taxon>
        <taxon>Bacilli</taxon>
        <taxon>Bacillales</taxon>
        <taxon>Bacillaceae</taxon>
        <taxon>Bacillus</taxon>
    </lineage>
</organism>
<dbReference type="Pfam" id="PF13630">
    <property type="entry name" value="SdpI"/>
    <property type="match status" value="1"/>
</dbReference>
<keyword evidence="5" id="KW-1185">Reference proteome</keyword>
<comment type="function">
    <text evidence="1">Immunity protein that provides protection for the cell against the toxic effects of SDP, its own SdpC-derived killing factor, and that functions as a receptor/signal transduction protein as well. Once SDP accumulates in the extracellular milieu, SdpI binds to SDP, causing sequestration of SdpR at the bacterial membrane.</text>
</comment>
<dbReference type="InterPro" id="IPR026272">
    <property type="entry name" value="SdpI"/>
</dbReference>
<evidence type="ECO:0000256" key="2">
    <source>
        <dbReference type="SAM" id="Phobius"/>
    </source>
</evidence>
<evidence type="ECO:0000313" key="4">
    <source>
        <dbReference type="EMBL" id="MDZ5605718.1"/>
    </source>
</evidence>
<dbReference type="RefSeq" id="WP_374216488.1">
    <property type="nucleotide sequence ID" value="NZ_JAXOVW010000001.1"/>
</dbReference>
<dbReference type="PANTHER" id="PTHR37810:SF5">
    <property type="entry name" value="IMMUNITY PROTEIN SDPI"/>
    <property type="match status" value="1"/>
</dbReference>
<feature type="transmembrane region" description="Helical" evidence="2">
    <location>
        <begin position="45"/>
        <end position="65"/>
    </location>
</feature>
<dbReference type="Proteomes" id="UP001291930">
    <property type="component" value="Unassembled WGS sequence"/>
</dbReference>
<feature type="transmembrane region" description="Helical" evidence="2">
    <location>
        <begin position="187"/>
        <end position="205"/>
    </location>
</feature>
<keyword evidence="2" id="KW-0812">Transmembrane</keyword>
<evidence type="ECO:0000259" key="3">
    <source>
        <dbReference type="Pfam" id="PF07853"/>
    </source>
</evidence>
<dbReference type="InterPro" id="IPR025962">
    <property type="entry name" value="SdpI/YhfL"/>
</dbReference>
<keyword evidence="1 2" id="KW-0472">Membrane</keyword>
<dbReference type="InterPro" id="IPR012867">
    <property type="entry name" value="DUF1648"/>
</dbReference>
<sequence>MKKHLFAIILILITCVAWAISWPYLPDTIATHWSGGTADGFSSKLSAMMSVVGIMIGLYIFLNIVPKIDPKKENYKKFPKGLMMINNALLVLLFIGNMAVITTGLGYNVFLHRVPELLVGILFLIIGNYLPQCKPNFFVGMRNPWTLSNEEVWRKTHRFSGKVFVALGLLMIVSIVVPANLRSYMMLAMILIAVVLTNLYSYVLYKKEMQL</sequence>
<reference evidence="5" key="1">
    <citation type="submission" date="2023-11" db="EMBL/GenBank/DDBJ databases">
        <title>Genome Sequence of Bacillus pseudomycoides stain BUPM19.</title>
        <authorList>
            <person name="Farhat A."/>
        </authorList>
    </citation>
    <scope>NUCLEOTIDE SEQUENCE [LARGE SCALE GENOMIC DNA]</scope>
    <source>
        <strain evidence="5">BUPM19</strain>
    </source>
</reference>
<proteinExistence type="predicted"/>
<dbReference type="EMBL" id="JAXOVW010000001">
    <property type="protein sequence ID" value="MDZ5605718.1"/>
    <property type="molecule type" value="Genomic_DNA"/>
</dbReference>
<feature type="transmembrane region" description="Helical" evidence="2">
    <location>
        <begin position="113"/>
        <end position="131"/>
    </location>
</feature>
<comment type="caution">
    <text evidence="4">The sequence shown here is derived from an EMBL/GenBank/DDBJ whole genome shotgun (WGS) entry which is preliminary data.</text>
</comment>
<evidence type="ECO:0000313" key="5">
    <source>
        <dbReference type="Proteomes" id="UP001291930"/>
    </source>
</evidence>
<evidence type="ECO:0000256" key="1">
    <source>
        <dbReference type="PIRNR" id="PIRNR038959"/>
    </source>
</evidence>
<dbReference type="PIRSF" id="PIRSF038959">
    <property type="entry name" value="SdpI"/>
    <property type="match status" value="1"/>
</dbReference>
<name>A0ABU5JQK2_9BACI</name>
<gene>
    <name evidence="4" type="ORF">U2I54_00945</name>
</gene>
<protein>
    <recommendedName>
        <fullName evidence="1">Immunity protein SdpI</fullName>
    </recommendedName>
</protein>
<keyword evidence="2" id="KW-1133">Transmembrane helix</keyword>
<dbReference type="Pfam" id="PF07853">
    <property type="entry name" value="DUF1648"/>
    <property type="match status" value="1"/>
</dbReference>
<dbReference type="PANTHER" id="PTHR37810">
    <property type="entry name" value="IMMUNITY PROTEIN SDPI"/>
    <property type="match status" value="1"/>
</dbReference>